<evidence type="ECO:0000256" key="4">
    <source>
        <dbReference type="ARBA" id="ARBA00022679"/>
    </source>
</evidence>
<dbReference type="Pfam" id="PF13445">
    <property type="entry name" value="zf-RING_UBOX"/>
    <property type="match status" value="1"/>
</dbReference>
<reference evidence="13" key="2">
    <citation type="journal article" date="2024" name="Plant">
        <title>Genomic evolution and insights into agronomic trait innovations of Sesamum species.</title>
        <authorList>
            <person name="Miao H."/>
            <person name="Wang L."/>
            <person name="Qu L."/>
            <person name="Liu H."/>
            <person name="Sun Y."/>
            <person name="Le M."/>
            <person name="Wang Q."/>
            <person name="Wei S."/>
            <person name="Zheng Y."/>
            <person name="Lin W."/>
            <person name="Duan Y."/>
            <person name="Cao H."/>
            <person name="Xiong S."/>
            <person name="Wang X."/>
            <person name="Wei L."/>
            <person name="Li C."/>
            <person name="Ma Q."/>
            <person name="Ju M."/>
            <person name="Zhao R."/>
            <person name="Li G."/>
            <person name="Mu C."/>
            <person name="Tian Q."/>
            <person name="Mei H."/>
            <person name="Zhang T."/>
            <person name="Gao T."/>
            <person name="Zhang H."/>
        </authorList>
    </citation>
    <scope>NUCLEOTIDE SEQUENCE</scope>
    <source>
        <strain evidence="13">G02</strain>
    </source>
</reference>
<evidence type="ECO:0000256" key="3">
    <source>
        <dbReference type="ARBA" id="ARBA00004906"/>
    </source>
</evidence>
<dbReference type="PROSITE" id="PS00518">
    <property type="entry name" value="ZF_RING_1"/>
    <property type="match status" value="1"/>
</dbReference>
<evidence type="ECO:0000256" key="10">
    <source>
        <dbReference type="PROSITE-ProRule" id="PRU00175"/>
    </source>
</evidence>
<comment type="function">
    <text evidence="11">E3 ubiquitin-protein ligase.</text>
</comment>
<dbReference type="InterPro" id="IPR001841">
    <property type="entry name" value="Znf_RING"/>
</dbReference>
<evidence type="ECO:0000256" key="7">
    <source>
        <dbReference type="ARBA" id="ARBA00022786"/>
    </source>
</evidence>
<comment type="catalytic activity">
    <reaction evidence="1 11">
        <text>S-ubiquitinyl-[E2 ubiquitin-conjugating enzyme]-L-cysteine + [acceptor protein]-L-lysine = [E2 ubiquitin-conjugating enzyme]-L-cysteine + N(6)-ubiquitinyl-[acceptor protein]-L-lysine.</text>
        <dbReference type="EC" id="2.3.2.27"/>
    </reaction>
</comment>
<comment type="subcellular location">
    <subcellularLocation>
        <location evidence="2">Endomembrane system</location>
    </subcellularLocation>
    <subcellularLocation>
        <location evidence="11">Endoplasmic reticulum membrane</location>
        <topology evidence="11">Single-pass type IV membrane protein</topology>
    </subcellularLocation>
</comment>
<evidence type="ECO:0000256" key="1">
    <source>
        <dbReference type="ARBA" id="ARBA00000900"/>
    </source>
</evidence>
<organism evidence="13">
    <name type="scientific">Sesamum radiatum</name>
    <name type="common">Black benniseed</name>
    <dbReference type="NCBI Taxonomy" id="300843"/>
    <lineage>
        <taxon>Eukaryota</taxon>
        <taxon>Viridiplantae</taxon>
        <taxon>Streptophyta</taxon>
        <taxon>Embryophyta</taxon>
        <taxon>Tracheophyta</taxon>
        <taxon>Spermatophyta</taxon>
        <taxon>Magnoliopsida</taxon>
        <taxon>eudicotyledons</taxon>
        <taxon>Gunneridae</taxon>
        <taxon>Pentapetalae</taxon>
        <taxon>asterids</taxon>
        <taxon>lamiids</taxon>
        <taxon>Lamiales</taxon>
        <taxon>Pedaliaceae</taxon>
        <taxon>Sesamum</taxon>
    </lineage>
</organism>
<feature type="domain" description="RING-type" evidence="12">
    <location>
        <begin position="30"/>
        <end position="57"/>
    </location>
</feature>
<evidence type="ECO:0000256" key="9">
    <source>
        <dbReference type="ARBA" id="ARBA00023136"/>
    </source>
</evidence>
<keyword evidence="7 11" id="KW-0833">Ubl conjugation pathway</keyword>
<keyword evidence="8 11" id="KW-0862">Zinc</keyword>
<dbReference type="InterPro" id="IPR017907">
    <property type="entry name" value="Znf_RING_CS"/>
</dbReference>
<protein>
    <recommendedName>
        <fullName evidence="11">E3 ubiquitin-protein ligase RMA</fullName>
        <ecNumber evidence="11">2.3.2.27</ecNumber>
    </recommendedName>
    <alternativeName>
        <fullName evidence="11">Protein RING membrane-anchor</fullName>
    </alternativeName>
    <alternativeName>
        <fullName evidence="11">RING-type E3 ubiquitin transferase RMA</fullName>
    </alternativeName>
</protein>
<keyword evidence="5 11" id="KW-0479">Metal-binding</keyword>
<dbReference type="AlphaFoldDB" id="A0AAW2KGV6"/>
<comment type="domain">
    <text evidence="11">The RING-type zinc finger domain is responsible for E3 ligase activity.</text>
</comment>
<dbReference type="InterPro" id="IPR027370">
    <property type="entry name" value="Znf-RING_euk"/>
</dbReference>
<dbReference type="EC" id="2.3.2.27" evidence="11"/>
<dbReference type="PANTHER" id="PTHR12313">
    <property type="entry name" value="E3 UBIQUITIN-PROTEIN LIGASE RNF5-RELATED"/>
    <property type="match status" value="1"/>
</dbReference>
<dbReference type="SMART" id="SM00184">
    <property type="entry name" value="RING"/>
    <property type="match status" value="1"/>
</dbReference>
<dbReference type="InterPro" id="IPR013083">
    <property type="entry name" value="Znf_RING/FYVE/PHD"/>
</dbReference>
<evidence type="ECO:0000256" key="5">
    <source>
        <dbReference type="ARBA" id="ARBA00022723"/>
    </source>
</evidence>
<evidence type="ECO:0000256" key="6">
    <source>
        <dbReference type="ARBA" id="ARBA00022771"/>
    </source>
</evidence>
<gene>
    <name evidence="13" type="ORF">Sradi_5992100</name>
</gene>
<dbReference type="GO" id="GO:0008270">
    <property type="term" value="F:zinc ion binding"/>
    <property type="evidence" value="ECO:0007669"/>
    <property type="project" value="UniProtKB-KW"/>
</dbReference>
<dbReference type="SUPFAM" id="SSF57850">
    <property type="entry name" value="RING/U-box"/>
    <property type="match status" value="1"/>
</dbReference>
<evidence type="ECO:0000256" key="2">
    <source>
        <dbReference type="ARBA" id="ARBA00004308"/>
    </source>
</evidence>
<dbReference type="GO" id="GO:0005789">
    <property type="term" value="C:endoplasmic reticulum membrane"/>
    <property type="evidence" value="ECO:0007669"/>
    <property type="project" value="UniProtKB-SubCell"/>
</dbReference>
<evidence type="ECO:0000256" key="11">
    <source>
        <dbReference type="RuleBase" id="RU369090"/>
    </source>
</evidence>
<dbReference type="Gene3D" id="3.30.40.10">
    <property type="entry name" value="Zinc/RING finger domain, C3HC4 (zinc finger)"/>
    <property type="match status" value="1"/>
</dbReference>
<reference evidence="13" key="1">
    <citation type="submission" date="2020-06" db="EMBL/GenBank/DDBJ databases">
        <authorList>
            <person name="Li T."/>
            <person name="Hu X."/>
            <person name="Zhang T."/>
            <person name="Song X."/>
            <person name="Zhang H."/>
            <person name="Dai N."/>
            <person name="Sheng W."/>
            <person name="Hou X."/>
            <person name="Wei L."/>
        </authorList>
    </citation>
    <scope>NUCLEOTIDE SEQUENCE</scope>
    <source>
        <strain evidence="13">G02</strain>
        <tissue evidence="13">Leaf</tissue>
    </source>
</reference>
<proteinExistence type="predicted"/>
<evidence type="ECO:0000259" key="12">
    <source>
        <dbReference type="PROSITE" id="PS50089"/>
    </source>
</evidence>
<dbReference type="GO" id="GO:0061630">
    <property type="term" value="F:ubiquitin protein ligase activity"/>
    <property type="evidence" value="ECO:0007669"/>
    <property type="project" value="UniProtKB-UniRule"/>
</dbReference>
<comment type="caution">
    <text evidence="13">The sequence shown here is derived from an EMBL/GenBank/DDBJ whole genome shotgun (WGS) entry which is preliminary data.</text>
</comment>
<evidence type="ECO:0000313" key="13">
    <source>
        <dbReference type="EMBL" id="KAL0305748.1"/>
    </source>
</evidence>
<keyword evidence="9" id="KW-0472">Membrane</keyword>
<dbReference type="InterPro" id="IPR045103">
    <property type="entry name" value="RNF5/RNF185-like"/>
</dbReference>
<sequence>MAFQQYFVQEWESIPKPATESEKTSACFDCSICLDFACDPVVTLCGHLYCWPCIYKWFDSQRASLVQMNSLNALFARQKYLKKPWSRYMAADSPFQNPKLKKRLYLLDHQPAVSRVLYNCLILNCNLPLIISIRIHTISQLLIPTTEKIHHLRCLISKELQQRLFLILQRECLGRWFTLEYLVILRVYTHIPIHTTQSRAAHQG</sequence>
<accession>A0AAW2KGV6</accession>
<comment type="pathway">
    <text evidence="3 11">Protein modification; protein ubiquitination.</text>
</comment>
<keyword evidence="6 10" id="KW-0863">Zinc-finger</keyword>
<dbReference type="GO" id="GO:0006511">
    <property type="term" value="P:ubiquitin-dependent protein catabolic process"/>
    <property type="evidence" value="ECO:0007669"/>
    <property type="project" value="UniProtKB-UniRule"/>
</dbReference>
<name>A0AAW2KGV6_SESRA</name>
<evidence type="ECO:0000256" key="8">
    <source>
        <dbReference type="ARBA" id="ARBA00022833"/>
    </source>
</evidence>
<dbReference type="PROSITE" id="PS50089">
    <property type="entry name" value="ZF_RING_2"/>
    <property type="match status" value="1"/>
</dbReference>
<keyword evidence="11" id="KW-0256">Endoplasmic reticulum</keyword>
<keyword evidence="4 11" id="KW-0808">Transferase</keyword>
<dbReference type="EMBL" id="JACGWJ010000028">
    <property type="protein sequence ID" value="KAL0305748.1"/>
    <property type="molecule type" value="Genomic_DNA"/>
</dbReference>